<organism evidence="4 5">
    <name type="scientific">Rhipicephalus sanguineus</name>
    <name type="common">Brown dog tick</name>
    <name type="synonym">Ixodes sanguineus</name>
    <dbReference type="NCBI Taxonomy" id="34632"/>
    <lineage>
        <taxon>Eukaryota</taxon>
        <taxon>Metazoa</taxon>
        <taxon>Ecdysozoa</taxon>
        <taxon>Arthropoda</taxon>
        <taxon>Chelicerata</taxon>
        <taxon>Arachnida</taxon>
        <taxon>Acari</taxon>
        <taxon>Parasitiformes</taxon>
        <taxon>Ixodida</taxon>
        <taxon>Ixodoidea</taxon>
        <taxon>Ixodidae</taxon>
        <taxon>Rhipicephalinae</taxon>
        <taxon>Rhipicephalus</taxon>
        <taxon>Rhipicephalus</taxon>
    </lineage>
</organism>
<name>A0A9D4T1W7_RHISA</name>
<protein>
    <recommendedName>
        <fullName evidence="3">DDE Tnp4 domain-containing protein</fullName>
    </recommendedName>
</protein>
<sequence length="242" mass="26923">MKGHPLCLLINHLNSVDDPAASSAESSKSVAITTADRTVFSAMARIDTCRKTKHNSLVVGASSASQEEQDDKGIIRHAAEPCVPQACSSSNSQETHLTGREARAFPLRTYLMRPYPGRKLDDRKKVFNYRLSRARRCIENAFGILVSRWRVFLGTVQGEPELNNMIQAADTAYCPDEYSDTLCDETVHDGEWRHAVTEIGTKTVPSNNRPTSAAMGMRDEIADYFMSPEGSSPWQLKVVRRC</sequence>
<evidence type="ECO:0000256" key="1">
    <source>
        <dbReference type="ARBA" id="ARBA00001968"/>
    </source>
</evidence>
<reference evidence="4" key="2">
    <citation type="submission" date="2021-09" db="EMBL/GenBank/DDBJ databases">
        <authorList>
            <person name="Jia N."/>
            <person name="Wang J."/>
            <person name="Shi W."/>
            <person name="Du L."/>
            <person name="Sun Y."/>
            <person name="Zhan W."/>
            <person name="Jiang J."/>
            <person name="Wang Q."/>
            <person name="Zhang B."/>
            <person name="Ji P."/>
            <person name="Sakyi L.B."/>
            <person name="Cui X."/>
            <person name="Yuan T."/>
            <person name="Jiang B."/>
            <person name="Yang W."/>
            <person name="Lam T.T.-Y."/>
            <person name="Chang Q."/>
            <person name="Ding S."/>
            <person name="Wang X."/>
            <person name="Zhu J."/>
            <person name="Ruan X."/>
            <person name="Zhao L."/>
            <person name="Wei J."/>
            <person name="Que T."/>
            <person name="Du C."/>
            <person name="Cheng J."/>
            <person name="Dai P."/>
            <person name="Han X."/>
            <person name="Huang E."/>
            <person name="Gao Y."/>
            <person name="Liu J."/>
            <person name="Shao H."/>
            <person name="Ye R."/>
            <person name="Li L."/>
            <person name="Wei W."/>
            <person name="Wang X."/>
            <person name="Wang C."/>
            <person name="Huo Q."/>
            <person name="Li W."/>
            <person name="Guo W."/>
            <person name="Chen H."/>
            <person name="Chen S."/>
            <person name="Zhou L."/>
            <person name="Zhou L."/>
            <person name="Ni X."/>
            <person name="Tian J."/>
            <person name="Zhou Y."/>
            <person name="Sheng Y."/>
            <person name="Liu T."/>
            <person name="Pan Y."/>
            <person name="Xia L."/>
            <person name="Li J."/>
            <person name="Zhao F."/>
            <person name="Cao W."/>
        </authorList>
    </citation>
    <scope>NUCLEOTIDE SEQUENCE</scope>
    <source>
        <strain evidence="4">Rsan-2018</strain>
        <tissue evidence="4">Larvae</tissue>
    </source>
</reference>
<feature type="domain" description="DDE Tnp4" evidence="3">
    <location>
        <begin position="103"/>
        <end position="168"/>
    </location>
</feature>
<evidence type="ECO:0000313" key="5">
    <source>
        <dbReference type="Proteomes" id="UP000821837"/>
    </source>
</evidence>
<evidence type="ECO:0000313" key="4">
    <source>
        <dbReference type="EMBL" id="KAH7963541.1"/>
    </source>
</evidence>
<accession>A0A9D4T1W7</accession>
<dbReference type="VEuPathDB" id="VectorBase:RSAN_047417"/>
<dbReference type="GO" id="GO:0046872">
    <property type="term" value="F:metal ion binding"/>
    <property type="evidence" value="ECO:0007669"/>
    <property type="project" value="UniProtKB-KW"/>
</dbReference>
<dbReference type="Pfam" id="PF13359">
    <property type="entry name" value="DDE_Tnp_4"/>
    <property type="match status" value="1"/>
</dbReference>
<keyword evidence="2" id="KW-0479">Metal-binding</keyword>
<reference evidence="4" key="1">
    <citation type="journal article" date="2020" name="Cell">
        <title>Large-Scale Comparative Analyses of Tick Genomes Elucidate Their Genetic Diversity and Vector Capacities.</title>
        <authorList>
            <consortium name="Tick Genome and Microbiome Consortium (TIGMIC)"/>
            <person name="Jia N."/>
            <person name="Wang J."/>
            <person name="Shi W."/>
            <person name="Du L."/>
            <person name="Sun Y."/>
            <person name="Zhan W."/>
            <person name="Jiang J.F."/>
            <person name="Wang Q."/>
            <person name="Zhang B."/>
            <person name="Ji P."/>
            <person name="Bell-Sakyi L."/>
            <person name="Cui X.M."/>
            <person name="Yuan T.T."/>
            <person name="Jiang B.G."/>
            <person name="Yang W.F."/>
            <person name="Lam T.T."/>
            <person name="Chang Q.C."/>
            <person name="Ding S.J."/>
            <person name="Wang X.J."/>
            <person name="Zhu J.G."/>
            <person name="Ruan X.D."/>
            <person name="Zhao L."/>
            <person name="Wei J.T."/>
            <person name="Ye R.Z."/>
            <person name="Que T.C."/>
            <person name="Du C.H."/>
            <person name="Zhou Y.H."/>
            <person name="Cheng J.X."/>
            <person name="Dai P.F."/>
            <person name="Guo W.B."/>
            <person name="Han X.H."/>
            <person name="Huang E.J."/>
            <person name="Li L.F."/>
            <person name="Wei W."/>
            <person name="Gao Y.C."/>
            <person name="Liu J.Z."/>
            <person name="Shao H.Z."/>
            <person name="Wang X."/>
            <person name="Wang C.C."/>
            <person name="Yang T.C."/>
            <person name="Huo Q.B."/>
            <person name="Li W."/>
            <person name="Chen H.Y."/>
            <person name="Chen S.E."/>
            <person name="Zhou L.G."/>
            <person name="Ni X.B."/>
            <person name="Tian J.H."/>
            <person name="Sheng Y."/>
            <person name="Liu T."/>
            <person name="Pan Y.S."/>
            <person name="Xia L.Y."/>
            <person name="Li J."/>
            <person name="Zhao F."/>
            <person name="Cao W.C."/>
        </authorList>
    </citation>
    <scope>NUCLEOTIDE SEQUENCE</scope>
    <source>
        <strain evidence="4">Rsan-2018</strain>
    </source>
</reference>
<proteinExistence type="predicted"/>
<evidence type="ECO:0000259" key="3">
    <source>
        <dbReference type="Pfam" id="PF13359"/>
    </source>
</evidence>
<keyword evidence="5" id="KW-1185">Reference proteome</keyword>
<dbReference type="InterPro" id="IPR027806">
    <property type="entry name" value="HARBI1_dom"/>
</dbReference>
<dbReference type="EMBL" id="JABSTV010001249">
    <property type="protein sequence ID" value="KAH7963541.1"/>
    <property type="molecule type" value="Genomic_DNA"/>
</dbReference>
<comment type="cofactor">
    <cofactor evidence="1">
        <name>a divalent metal cation</name>
        <dbReference type="ChEBI" id="CHEBI:60240"/>
    </cofactor>
</comment>
<comment type="caution">
    <text evidence="4">The sequence shown here is derived from an EMBL/GenBank/DDBJ whole genome shotgun (WGS) entry which is preliminary data.</text>
</comment>
<evidence type="ECO:0000256" key="2">
    <source>
        <dbReference type="ARBA" id="ARBA00022723"/>
    </source>
</evidence>
<gene>
    <name evidence="4" type="ORF">HPB52_021617</name>
</gene>
<dbReference type="AlphaFoldDB" id="A0A9D4T1W7"/>
<dbReference type="Proteomes" id="UP000821837">
    <property type="component" value="Chromosome 3"/>
</dbReference>